<dbReference type="GO" id="GO:0016747">
    <property type="term" value="F:acyltransferase activity, transferring groups other than amino-acyl groups"/>
    <property type="evidence" value="ECO:0007669"/>
    <property type="project" value="InterPro"/>
</dbReference>
<evidence type="ECO:0000313" key="3">
    <source>
        <dbReference type="Proteomes" id="UP000240572"/>
    </source>
</evidence>
<dbReference type="SUPFAM" id="SSF55729">
    <property type="entry name" value="Acyl-CoA N-acyltransferases (Nat)"/>
    <property type="match status" value="1"/>
</dbReference>
<dbReference type="PROSITE" id="PS51186">
    <property type="entry name" value="GNAT"/>
    <property type="match status" value="1"/>
</dbReference>
<dbReference type="EMBL" id="PYGD01000007">
    <property type="protein sequence ID" value="PSK90639.1"/>
    <property type="molecule type" value="Genomic_DNA"/>
</dbReference>
<reference evidence="2 3" key="1">
    <citation type="submission" date="2018-03" db="EMBL/GenBank/DDBJ databases">
        <title>Genomic Encyclopedia of Type Strains, Phase III (KMG-III): the genomes of soil and plant-associated and newly described type strains.</title>
        <authorList>
            <person name="Whitman W."/>
        </authorList>
    </citation>
    <scope>NUCLEOTIDE SEQUENCE [LARGE SCALE GENOMIC DNA]</scope>
    <source>
        <strain evidence="2 3">CGMCC 1.12700</strain>
    </source>
</reference>
<dbReference type="Gene3D" id="3.40.630.30">
    <property type="match status" value="1"/>
</dbReference>
<sequence>MNWHSKTFETLSISELYRILQLRSKVFVVEQNCPYLDMDDKDQQSVHLWLAGDDGRVLAYCRLLPAGISYPQCSIGRVVTDSQARGSGAGRRLMEKAIHYIEATWQATSIRIGAQLYLKTFYESLGFEQSSESYLEDDIPHIEMIRNKA</sequence>
<organism evidence="2 3">
    <name type="scientific">Taibaiella chishuiensis</name>
    <dbReference type="NCBI Taxonomy" id="1434707"/>
    <lineage>
        <taxon>Bacteria</taxon>
        <taxon>Pseudomonadati</taxon>
        <taxon>Bacteroidota</taxon>
        <taxon>Chitinophagia</taxon>
        <taxon>Chitinophagales</taxon>
        <taxon>Chitinophagaceae</taxon>
        <taxon>Taibaiella</taxon>
    </lineage>
</organism>
<dbReference type="OrthoDB" id="9796171at2"/>
<comment type="caution">
    <text evidence="2">The sequence shown here is derived from an EMBL/GenBank/DDBJ whole genome shotgun (WGS) entry which is preliminary data.</text>
</comment>
<proteinExistence type="predicted"/>
<dbReference type="Proteomes" id="UP000240572">
    <property type="component" value="Unassembled WGS sequence"/>
</dbReference>
<evidence type="ECO:0000259" key="1">
    <source>
        <dbReference type="PROSITE" id="PS51186"/>
    </source>
</evidence>
<dbReference type="InterPro" id="IPR000182">
    <property type="entry name" value="GNAT_dom"/>
</dbReference>
<name>A0A2P8D092_9BACT</name>
<dbReference type="Pfam" id="PF13673">
    <property type="entry name" value="Acetyltransf_10"/>
    <property type="match status" value="1"/>
</dbReference>
<dbReference type="InterPro" id="IPR016181">
    <property type="entry name" value="Acyl_CoA_acyltransferase"/>
</dbReference>
<protein>
    <submittedName>
        <fullName evidence="2">ElaA protein</fullName>
    </submittedName>
</protein>
<feature type="domain" description="N-acetyltransferase" evidence="1">
    <location>
        <begin position="6"/>
        <end position="149"/>
    </location>
</feature>
<dbReference type="RefSeq" id="WP_106523923.1">
    <property type="nucleotide sequence ID" value="NZ_PYGD01000007.1"/>
</dbReference>
<evidence type="ECO:0000313" key="2">
    <source>
        <dbReference type="EMBL" id="PSK90639.1"/>
    </source>
</evidence>
<accession>A0A2P8D092</accession>
<dbReference type="CDD" id="cd04301">
    <property type="entry name" value="NAT_SF"/>
    <property type="match status" value="1"/>
</dbReference>
<gene>
    <name evidence="2" type="ORF">B0I18_10749</name>
</gene>
<keyword evidence="3" id="KW-1185">Reference proteome</keyword>
<dbReference type="AlphaFoldDB" id="A0A2P8D092"/>